<dbReference type="AlphaFoldDB" id="A0A1K1MGV2"/>
<dbReference type="InterPro" id="IPR003760">
    <property type="entry name" value="PnrA-like"/>
</dbReference>
<dbReference type="Pfam" id="PF02608">
    <property type="entry name" value="Bmp"/>
    <property type="match status" value="1"/>
</dbReference>
<dbReference type="Gene3D" id="3.40.50.2300">
    <property type="match status" value="2"/>
</dbReference>
<name>A0A1K1MGV2_SELRU</name>
<evidence type="ECO:0000259" key="2">
    <source>
        <dbReference type="Pfam" id="PF02608"/>
    </source>
</evidence>
<dbReference type="PANTHER" id="PTHR43208:SF1">
    <property type="entry name" value="ABC TRANSPORTER SUBSTRATE-BINDING PROTEIN"/>
    <property type="match status" value="1"/>
</dbReference>
<feature type="domain" description="ABC transporter substrate-binding protein PnrA-like" evidence="2">
    <location>
        <begin position="36"/>
        <end position="314"/>
    </location>
</feature>
<dbReference type="PANTHER" id="PTHR43208">
    <property type="entry name" value="ABC TRANSPORTER SUBSTRATE-BINDING PROTEIN"/>
    <property type="match status" value="1"/>
</dbReference>
<evidence type="ECO:0000256" key="1">
    <source>
        <dbReference type="ARBA" id="ARBA00022729"/>
    </source>
</evidence>
<keyword evidence="4" id="KW-1185">Reference proteome</keyword>
<proteinExistence type="predicted"/>
<dbReference type="EMBL" id="FPJA01000004">
    <property type="protein sequence ID" value="SFW22339.1"/>
    <property type="molecule type" value="Genomic_DNA"/>
</dbReference>
<accession>A0A1K1MGV2</accession>
<gene>
    <name evidence="3" type="ORF">SAMN02910323_0846</name>
</gene>
<dbReference type="InterPro" id="IPR052910">
    <property type="entry name" value="ABC-Purine-Binding"/>
</dbReference>
<reference evidence="4" key="1">
    <citation type="submission" date="2016-11" db="EMBL/GenBank/DDBJ databases">
        <authorList>
            <person name="Varghese N."/>
            <person name="Submissions S."/>
        </authorList>
    </citation>
    <scope>NUCLEOTIDE SEQUENCE [LARGE SCALE GENOMIC DNA]</scope>
    <source>
        <strain evidence="4">C3</strain>
    </source>
</reference>
<dbReference type="Proteomes" id="UP000182958">
    <property type="component" value="Unassembled WGS sequence"/>
</dbReference>
<evidence type="ECO:0000313" key="3">
    <source>
        <dbReference type="EMBL" id="SFW22339.1"/>
    </source>
</evidence>
<dbReference type="GO" id="GO:0005886">
    <property type="term" value="C:plasma membrane"/>
    <property type="evidence" value="ECO:0007669"/>
    <property type="project" value="InterPro"/>
</dbReference>
<organism evidence="3 4">
    <name type="scientific">Selenomonas ruminantium</name>
    <dbReference type="NCBI Taxonomy" id="971"/>
    <lineage>
        <taxon>Bacteria</taxon>
        <taxon>Bacillati</taxon>
        <taxon>Bacillota</taxon>
        <taxon>Negativicutes</taxon>
        <taxon>Selenomonadales</taxon>
        <taxon>Selenomonadaceae</taxon>
        <taxon>Selenomonas</taxon>
    </lineage>
</organism>
<dbReference type="RefSeq" id="WP_072305660.1">
    <property type="nucleotide sequence ID" value="NZ_FPJA01000004.1"/>
</dbReference>
<protein>
    <submittedName>
        <fullName evidence="3">Basic membrane protein A</fullName>
    </submittedName>
</protein>
<sequence length="363" mass="40884">MRNIFILVVMIFAAAAVGIFLIQDNQEETDITANTTKVGLILNGSHEDRNYVQTHFEALQSLQKELNLKIIYREKVPNECYDVITDLIEKEECKIIVAISFGHGPDMKKAAAKYPQVYFLHAAGTGKAVNLSTFFGRMYQARYLAGIVAGMESETGELGYVAAFPIPETIRGINAFTLGARSVRPDAKVYVRYSNSWTADEPAGLECQKLLDSHPIDVLFMHTDSIMPHKIAESRGIKSIGCNKDNRDLFSSKYLTASEWNWQGYYRQQILNCLRGKFHGKHTWLGMEEGIVKLADFSPLVKDRTKAAVGAAREKFLSREFDVFYGPIRDNQGNLRLATGESMSDYTLLNTLDWYVEGVSVEY</sequence>
<evidence type="ECO:0000313" key="4">
    <source>
        <dbReference type="Proteomes" id="UP000182958"/>
    </source>
</evidence>
<dbReference type="CDD" id="cd19963">
    <property type="entry name" value="PBP1_BMP-like"/>
    <property type="match status" value="1"/>
</dbReference>
<keyword evidence="1" id="KW-0732">Signal</keyword>